<name>A0A6G1ZAQ3_9BACT</name>
<reference evidence="8" key="1">
    <citation type="journal article" date="2019" name="Nat. Med.">
        <title>A library of human gut bacterial isolates paired with longitudinal multiomics data enables mechanistic microbiome research.</title>
        <authorList>
            <person name="Poyet M."/>
            <person name="Groussin M."/>
            <person name="Gibbons S.M."/>
            <person name="Avila-Pacheco J."/>
            <person name="Jiang X."/>
            <person name="Kearney S.M."/>
            <person name="Perrotta A.R."/>
            <person name="Berdy B."/>
            <person name="Zhao S."/>
            <person name="Lieberman T.D."/>
            <person name="Swanson P.K."/>
            <person name="Smith M."/>
            <person name="Roesemann S."/>
            <person name="Alexander J.E."/>
            <person name="Rich S.A."/>
            <person name="Livny J."/>
            <person name="Vlamakis H."/>
            <person name="Clish C."/>
            <person name="Bullock K."/>
            <person name="Deik A."/>
            <person name="Scott J."/>
            <person name="Pierce K.A."/>
            <person name="Xavier R.J."/>
            <person name="Alm E.J."/>
        </authorList>
    </citation>
    <scope>NUCLEOTIDE SEQUENCE</scope>
    <source>
        <strain evidence="8">BIOML-A4</strain>
    </source>
</reference>
<feature type="domain" description="SusD-like N-terminal" evidence="7">
    <location>
        <begin position="109"/>
        <end position="231"/>
    </location>
</feature>
<dbReference type="Pfam" id="PF14322">
    <property type="entry name" value="SusD-like_3"/>
    <property type="match status" value="1"/>
</dbReference>
<evidence type="ECO:0000259" key="6">
    <source>
        <dbReference type="Pfam" id="PF07980"/>
    </source>
</evidence>
<dbReference type="PROSITE" id="PS51257">
    <property type="entry name" value="PROKAR_LIPOPROTEIN"/>
    <property type="match status" value="1"/>
</dbReference>
<evidence type="ECO:0000259" key="7">
    <source>
        <dbReference type="Pfam" id="PF14322"/>
    </source>
</evidence>
<dbReference type="InterPro" id="IPR033985">
    <property type="entry name" value="SusD-like_N"/>
</dbReference>
<evidence type="ECO:0000256" key="5">
    <source>
        <dbReference type="ARBA" id="ARBA00023237"/>
    </source>
</evidence>
<dbReference type="Pfam" id="PF07980">
    <property type="entry name" value="SusD_RagB"/>
    <property type="match status" value="1"/>
</dbReference>
<evidence type="ECO:0000256" key="1">
    <source>
        <dbReference type="ARBA" id="ARBA00004442"/>
    </source>
</evidence>
<comment type="similarity">
    <text evidence="2">Belongs to the SusD family.</text>
</comment>
<dbReference type="InterPro" id="IPR012944">
    <property type="entry name" value="SusD_RagB_dom"/>
</dbReference>
<dbReference type="InterPro" id="IPR011990">
    <property type="entry name" value="TPR-like_helical_dom_sf"/>
</dbReference>
<evidence type="ECO:0000313" key="8">
    <source>
        <dbReference type="EMBL" id="MRY11007.1"/>
    </source>
</evidence>
<proteinExistence type="inferred from homology"/>
<evidence type="ECO:0000256" key="4">
    <source>
        <dbReference type="ARBA" id="ARBA00023136"/>
    </source>
</evidence>
<gene>
    <name evidence="8" type="ORF">GKE01_05915</name>
</gene>
<dbReference type="Gene3D" id="1.25.40.390">
    <property type="match status" value="1"/>
</dbReference>
<accession>A0A6G1ZAQ3</accession>
<dbReference type="RefSeq" id="WP_010800240.1">
    <property type="nucleotide sequence ID" value="NZ_CAJSYT010000012.1"/>
</dbReference>
<dbReference type="EMBL" id="WKLP01000006">
    <property type="protein sequence ID" value="MRY11007.1"/>
    <property type="molecule type" value="Genomic_DNA"/>
</dbReference>
<dbReference type="SUPFAM" id="SSF48452">
    <property type="entry name" value="TPR-like"/>
    <property type="match status" value="1"/>
</dbReference>
<organism evidence="8">
    <name type="scientific">Parabacteroides goldsteinii</name>
    <dbReference type="NCBI Taxonomy" id="328812"/>
    <lineage>
        <taxon>Bacteria</taxon>
        <taxon>Pseudomonadati</taxon>
        <taxon>Bacteroidota</taxon>
        <taxon>Bacteroidia</taxon>
        <taxon>Bacteroidales</taxon>
        <taxon>Tannerellaceae</taxon>
        <taxon>Parabacteroides</taxon>
    </lineage>
</organism>
<dbReference type="GO" id="GO:0009279">
    <property type="term" value="C:cell outer membrane"/>
    <property type="evidence" value="ECO:0007669"/>
    <property type="project" value="UniProtKB-SubCell"/>
</dbReference>
<comment type="caution">
    <text evidence="8">The sequence shown here is derived from an EMBL/GenBank/DDBJ whole genome shotgun (WGS) entry which is preliminary data.</text>
</comment>
<keyword evidence="5" id="KW-0998">Cell outer membrane</keyword>
<sequence length="548" mass="62621">MKNIINRNIVVWFAGLLLLSGGISCSDDWLSLSDPNRYTVDNYWQTENDFESGLAAAYRYQRQSEGGFARWYHQINVLRSDEGYSTSPNTIIPSYGNFLHSPYIANNSTAYAYPWRDAYTQIYFANQVLDALNEKGEAVLAGDRFNEIKGQALFIRASAYWWMASLYGQSVKQTTASTSDGIGDGIMNQYDSYMFALKDFEAASALLPVTWPEADLGRVTKGGAYGMMCRINMQLAGYCKRPSSVDAMAASHSSEATAFWTAAKKNCEDIFALGIYSLVPDYVDNFTSRNEFNSESIFELPYKYTGTNSYMGDYSGLHRPQYLGLYLASSGGAAWDDVSPRQWLLDEFDLEPDKDGKVDIRKHYTLFYEDPDYVDEILYHGKNWAQLDSINHFAKPCYWRKYSQVDSKTGYTERYSSDINYRMIRLAEVYLNYAEILNELGTDRSTAVEYINKVRRRVNMTDLNASDFGSYDLLLARIKHERVMELCGECLRFNDLDRWGDIYTQAGVNALAERDEDFLTYTIGTSHLFPIPQREISYYPGLEQNPGY</sequence>
<feature type="domain" description="RagB/SusD" evidence="6">
    <location>
        <begin position="295"/>
        <end position="548"/>
    </location>
</feature>
<evidence type="ECO:0000256" key="2">
    <source>
        <dbReference type="ARBA" id="ARBA00006275"/>
    </source>
</evidence>
<dbReference type="AlphaFoldDB" id="A0A6G1ZAQ3"/>
<keyword evidence="3" id="KW-0732">Signal</keyword>
<protein>
    <submittedName>
        <fullName evidence="8">RagB/SusD family nutrient uptake outer membrane protein</fullName>
    </submittedName>
</protein>
<comment type="subcellular location">
    <subcellularLocation>
        <location evidence="1">Cell outer membrane</location>
    </subcellularLocation>
</comment>
<evidence type="ECO:0000256" key="3">
    <source>
        <dbReference type="ARBA" id="ARBA00022729"/>
    </source>
</evidence>
<keyword evidence="4" id="KW-0472">Membrane</keyword>